<dbReference type="GO" id="GO:0006355">
    <property type="term" value="P:regulation of DNA-templated transcription"/>
    <property type="evidence" value="ECO:0007669"/>
    <property type="project" value="InterPro"/>
</dbReference>
<dbReference type="VEuPathDB" id="HostDB:ENSMUSG00000099689"/>
<dbReference type="MGI" id="MGI:1920979">
    <property type="gene designation" value="Zfp383"/>
</dbReference>
<dbReference type="OrthoDB" id="3437960at2759"/>
<dbReference type="GeneTree" id="ENSGT00940000156284"/>
<dbReference type="InterPro" id="IPR036051">
    <property type="entry name" value="KRAB_dom_sf"/>
</dbReference>
<dbReference type="AlphaFoldDB" id="A0A087WSF1"/>
<dbReference type="CDD" id="cd07765">
    <property type="entry name" value="KRAB_A-box"/>
    <property type="match status" value="1"/>
</dbReference>
<dbReference type="Bgee" id="ENSMUSG00000099689">
    <property type="expression patterns" value="Expressed in manus and 217 other cell types or tissues"/>
</dbReference>
<dbReference type="Antibodypedia" id="29883">
    <property type="antibodies" value="64 antibodies from 12 providers"/>
</dbReference>
<evidence type="ECO:0000313" key="3">
    <source>
        <dbReference type="MGI" id="MGI:1920979"/>
    </source>
</evidence>
<evidence type="ECO:0000313" key="2">
    <source>
        <dbReference type="Ensembl" id="ENSMUSP00000141019.2"/>
    </source>
</evidence>
<name>A0A087WSF1_MOUSE</name>
<reference evidence="2" key="4">
    <citation type="submission" date="2025-09" db="UniProtKB">
        <authorList>
            <consortium name="Ensembl"/>
        </authorList>
    </citation>
    <scope>IDENTIFICATION</scope>
    <source>
        <strain evidence="2">C57BL/6J</strain>
    </source>
</reference>
<dbReference type="PANTHER" id="PTHR23232:SF117">
    <property type="entry name" value="KRAB DOMAIN-CONTAINING PROTEIN"/>
    <property type="match status" value="1"/>
</dbReference>
<gene>
    <name evidence="2 3" type="primary">Zfp383</name>
</gene>
<evidence type="ECO:0000313" key="4">
    <source>
        <dbReference type="Proteomes" id="UP000000589"/>
    </source>
</evidence>
<feature type="domain" description="KRAB" evidence="1">
    <location>
        <begin position="27"/>
        <end position="100"/>
    </location>
</feature>
<dbReference type="Ensembl" id="ENSMUST00000187028.7">
    <property type="protein sequence ID" value="ENSMUSP00000141019.2"/>
    <property type="gene ID" value="ENSMUSG00000099689.7"/>
</dbReference>
<dbReference type="HOGENOM" id="CLU_1805549_0_0_1"/>
<dbReference type="Proteomes" id="UP000000589">
    <property type="component" value="Chromosome 7"/>
</dbReference>
<evidence type="ECO:0000259" key="1">
    <source>
        <dbReference type="PROSITE" id="PS50805"/>
    </source>
</evidence>
<accession>A0A087WSF1</accession>
<dbReference type="InterPro" id="IPR050169">
    <property type="entry name" value="Krueppel_C2H2_ZnF"/>
</dbReference>
<reference evidence="2" key="3">
    <citation type="submission" date="2025-08" db="UniProtKB">
        <authorList>
            <consortium name="Ensembl"/>
        </authorList>
    </citation>
    <scope>IDENTIFICATION</scope>
    <source>
        <strain evidence="2">C57BL/6J</strain>
    </source>
</reference>
<dbReference type="Gene3D" id="6.10.140.140">
    <property type="match status" value="1"/>
</dbReference>
<dbReference type="ExpressionAtlas" id="A0A087WSF1">
    <property type="expression patterns" value="baseline and differential"/>
</dbReference>
<reference evidence="2 4" key="2">
    <citation type="journal article" date="2011" name="PLoS Biol.">
        <title>Modernizing reference genome assemblies.</title>
        <authorList>
            <person name="Church D.M."/>
            <person name="Schneider V.A."/>
            <person name="Graves T."/>
            <person name="Auger K."/>
            <person name="Cunningham F."/>
            <person name="Bouk N."/>
            <person name="Chen H.C."/>
            <person name="Agarwala R."/>
            <person name="McLaren W.M."/>
            <person name="Ritchie G.R."/>
            <person name="Albracht D."/>
            <person name="Kremitzki M."/>
            <person name="Rock S."/>
            <person name="Kotkiewicz H."/>
            <person name="Kremitzki C."/>
            <person name="Wollam A."/>
            <person name="Trani L."/>
            <person name="Fulton L."/>
            <person name="Fulton R."/>
            <person name="Matthews L."/>
            <person name="Whitehead S."/>
            <person name="Chow W."/>
            <person name="Torrance J."/>
            <person name="Dunn M."/>
            <person name="Harden G."/>
            <person name="Threadgold G."/>
            <person name="Wood J."/>
            <person name="Collins J."/>
            <person name="Heath P."/>
            <person name="Griffiths G."/>
            <person name="Pelan S."/>
            <person name="Grafham D."/>
            <person name="Eichler E.E."/>
            <person name="Weinstock G."/>
            <person name="Mardis E.R."/>
            <person name="Wilson R.K."/>
            <person name="Howe K."/>
            <person name="Flicek P."/>
            <person name="Hubbard T."/>
        </authorList>
    </citation>
    <scope>NUCLEOTIDE SEQUENCE [LARGE SCALE GENOMIC DNA]</scope>
    <source>
        <strain evidence="2 4">C57BL/6J</strain>
    </source>
</reference>
<keyword evidence="4" id="KW-1185">Reference proteome</keyword>
<dbReference type="InterPro" id="IPR001909">
    <property type="entry name" value="KRAB"/>
</dbReference>
<dbReference type="SMR" id="A0A087WSF1"/>
<dbReference type="Pfam" id="PF01352">
    <property type="entry name" value="KRAB"/>
    <property type="match status" value="1"/>
</dbReference>
<sequence length="143" mass="15735">MSAPLLQRYPVEKRGMAVDHAKNKKPVVFSDVSLDFSQEEWECLGPAQRDLYKDVMLENYSNLLSVGKDTCISSAAISAVSASSSRNFSAAFQACHLNSCSLFANTWFQLGGNRSLRDRRLRWAVAKASSSSLAVPVLTSLAW</sequence>
<proteinExistence type="predicted"/>
<dbReference type="SMART" id="SM00349">
    <property type="entry name" value="KRAB"/>
    <property type="match status" value="1"/>
</dbReference>
<protein>
    <submittedName>
        <fullName evidence="2">Zinc finger protein 383</fullName>
    </submittedName>
</protein>
<organism evidence="2 4">
    <name type="scientific">Mus musculus</name>
    <name type="common">Mouse</name>
    <dbReference type="NCBI Taxonomy" id="10090"/>
    <lineage>
        <taxon>Eukaryota</taxon>
        <taxon>Metazoa</taxon>
        <taxon>Chordata</taxon>
        <taxon>Craniata</taxon>
        <taxon>Vertebrata</taxon>
        <taxon>Euteleostomi</taxon>
        <taxon>Mammalia</taxon>
        <taxon>Eutheria</taxon>
        <taxon>Euarchontoglires</taxon>
        <taxon>Glires</taxon>
        <taxon>Rodentia</taxon>
        <taxon>Myomorpha</taxon>
        <taxon>Muroidea</taxon>
        <taxon>Muridae</taxon>
        <taxon>Murinae</taxon>
        <taxon>Mus</taxon>
        <taxon>Mus</taxon>
    </lineage>
</organism>
<dbReference type="PROSITE" id="PS50805">
    <property type="entry name" value="KRAB"/>
    <property type="match status" value="1"/>
</dbReference>
<reference evidence="2 4" key="1">
    <citation type="journal article" date="2009" name="PLoS Biol.">
        <title>Lineage-specific biology revealed by a finished genome assembly of the mouse.</title>
        <authorList>
            <consortium name="Mouse Genome Sequencing Consortium"/>
            <person name="Church D.M."/>
            <person name="Goodstadt L."/>
            <person name="Hillier L.W."/>
            <person name="Zody M.C."/>
            <person name="Goldstein S."/>
            <person name="She X."/>
            <person name="Bult C.J."/>
            <person name="Agarwala R."/>
            <person name="Cherry J.L."/>
            <person name="DiCuccio M."/>
            <person name="Hlavina W."/>
            <person name="Kapustin Y."/>
            <person name="Meric P."/>
            <person name="Maglott D."/>
            <person name="Birtle Z."/>
            <person name="Marques A.C."/>
            <person name="Graves T."/>
            <person name="Zhou S."/>
            <person name="Teague B."/>
            <person name="Potamousis K."/>
            <person name="Churas C."/>
            <person name="Place M."/>
            <person name="Herschleb J."/>
            <person name="Runnheim R."/>
            <person name="Forrest D."/>
            <person name="Amos-Landgraf J."/>
            <person name="Schwartz D.C."/>
            <person name="Cheng Z."/>
            <person name="Lindblad-Toh K."/>
            <person name="Eichler E.E."/>
            <person name="Ponting C.P."/>
        </authorList>
    </citation>
    <scope>NUCLEOTIDE SEQUENCE [LARGE SCALE GENOMIC DNA]</scope>
    <source>
        <strain evidence="2 4">C57BL/6J</strain>
    </source>
</reference>
<dbReference type="AGR" id="MGI:1920979"/>
<dbReference type="PANTHER" id="PTHR23232">
    <property type="entry name" value="KRAB DOMAIN C2H2 ZINC FINGER"/>
    <property type="match status" value="1"/>
</dbReference>
<dbReference type="SUPFAM" id="SSF109640">
    <property type="entry name" value="KRAB domain (Kruppel-associated box)"/>
    <property type="match status" value="1"/>
</dbReference>